<feature type="region of interest" description="Disordered" evidence="1">
    <location>
        <begin position="526"/>
        <end position="582"/>
    </location>
</feature>
<evidence type="ECO:0000313" key="4">
    <source>
        <dbReference type="Proteomes" id="UP000087171"/>
    </source>
</evidence>
<feature type="domain" description="Spt20-like SEP" evidence="2">
    <location>
        <begin position="61"/>
        <end position="211"/>
    </location>
</feature>
<feature type="region of interest" description="Disordered" evidence="1">
    <location>
        <begin position="986"/>
        <end position="1005"/>
    </location>
</feature>
<feature type="region of interest" description="Disordered" evidence="1">
    <location>
        <begin position="1146"/>
        <end position="1189"/>
    </location>
</feature>
<dbReference type="GO" id="GO:0003712">
    <property type="term" value="F:transcription coregulator activity"/>
    <property type="evidence" value="ECO:0007669"/>
    <property type="project" value="InterPro"/>
</dbReference>
<organism evidence="4 5">
    <name type="scientific">Cicer arietinum</name>
    <name type="common">Chickpea</name>
    <name type="synonym">Garbanzo</name>
    <dbReference type="NCBI Taxonomy" id="3827"/>
    <lineage>
        <taxon>Eukaryota</taxon>
        <taxon>Viridiplantae</taxon>
        <taxon>Streptophyta</taxon>
        <taxon>Embryophyta</taxon>
        <taxon>Tracheophyta</taxon>
        <taxon>Spermatophyta</taxon>
        <taxon>Magnoliopsida</taxon>
        <taxon>eudicotyledons</taxon>
        <taxon>Gunneridae</taxon>
        <taxon>Pentapetalae</taxon>
        <taxon>rosids</taxon>
        <taxon>fabids</taxon>
        <taxon>Fabales</taxon>
        <taxon>Fabaceae</taxon>
        <taxon>Papilionoideae</taxon>
        <taxon>50 kb inversion clade</taxon>
        <taxon>NPAAA clade</taxon>
        <taxon>Hologalegina</taxon>
        <taxon>IRL clade</taxon>
        <taxon>Cicereae</taxon>
        <taxon>Cicer</taxon>
    </lineage>
</organism>
<feature type="compositionally biased region" description="Basic and acidic residues" evidence="1">
    <location>
        <begin position="526"/>
        <end position="537"/>
    </location>
</feature>
<dbReference type="PANTHER" id="PTHR13526">
    <property type="entry name" value="TRANSCRIPTION FACTOR SPT20 HOMOLOG"/>
    <property type="match status" value="1"/>
</dbReference>
<name>A0A1S2YVD5_CICAR</name>
<dbReference type="STRING" id="3827.A0A1S2YVD5"/>
<dbReference type="InterPro" id="IPR046467">
    <property type="entry name" value="PHL_dom"/>
</dbReference>
<sequence length="1313" mass="142971">MGVSFKVSKTGTRFRPKPLPLPLQPTNDDESENSRSQSDLVDAGENIARMPNSSETLSLEEREASFTLNLFPDGYSIGKPSQNDAANQQFPKLLLPYDRSSETLFLAIESGHLPGEILDDIPAKYVDGSLVCEVRDYRGCSSEKGVGTVSGESSPTVNKVCLKMSLENIVKDIPSIADKSWTYGDLMEAESKILKALQPKLHLDPTPKLDRLCESPLPSKLNLRRKRLRNIPEFSVTSSNKIHGKKVCIDRVQENSNSRLGDSGIATSNAIVQQTLENPAMQNLNPSIAMAMRSKNIIPDSSIPSFSMISHQSRYPMAIGTPRNLQEHGSISAINSSAASPAAQDVMISYADNPNASVSLHTKRENPDGQSSPLSSIAKRMRPASTGVDAMQQQQIGSHVDALQGPDINWQNTLFQQQAMARGIQYSSGGIQKFPPQVFEGGLNQETGSIQFASGQQGMRLVAKEEQFEMERIDGAGMNRSKSEMEIDASNLDPQQLRHQQRLPQHAFMRPNFPQTTTWNNLGQQMEKEAKKEDQLQKRKQVQSPRLSSGTLPHSPLSSKSGEFSNGSVGPSFGPPSMTTAPGALQKEKTAIASLTAAVGTPSLTSSANDSTQRQQQAQLAAKRRSNSLPKTQAMSGVASPASVSTGVPFNANSPSVGTSAFPEQGLQNMFDRFSKIDMVTARHKLHFKTKKTDHSIKKQNTYTPQRLAAHLANATNNEGLIDESSSLSKSLIGGSMNVNKMRVLSFIWNERVVQGNAVALVPRFRTRMIMAEKPSDGTVALHYGDIDESDFIGGEDHLPTLPNTYFADLLADQFSSQIEHEGYVKEDDRIQLRPNRVNVMGSQSSVPPNDMQQYGEQIPGQSCNEAAKLASGSNASLNLSQNLAANARMLPPGNPQALQMSQGLLSGVSMAQRPQQLDSQQAIQQQQQQQLQQNQHTLIQQQNPQFQRSLLTTNQLSHLNGVGQNSNMPLGNHLLNKASPLQIQMLQQQHQQQQQNQQQQPQMQRKMMMGIGTAMGMNNFRNSLVGLSPMGNAMGIGTARGIGGTGISAPMTSIAGMGNIGQNPMNLGQASNITNSISQQYRAGTITPQQAEMFSKLRMVQNREGMLGSPQSSITGISGARQMHPSSASLSVLSQSLNRANMGTLQRAMGPMGPPKLMPGMNLYNMNRQPQHQQSQQQQHHQQQLQLQQQHLHQQLQQQLQQQQQQQQQETTSQLQAVVSPPQVGSPSTMGVSSLSQQTHQQASPQQMSQRTPMSPQQMSSGAIHGMSTGNPEACPASPQLSSQTLGSVGSITNSPMDMQGVNKSNSVNNAQ</sequence>
<dbReference type="RefSeq" id="XP_004510535.1">
    <property type="nucleotide sequence ID" value="XM_004510478.3"/>
</dbReference>
<dbReference type="PaxDb" id="3827-XP_004510535.1"/>
<evidence type="ECO:0000259" key="2">
    <source>
        <dbReference type="Pfam" id="PF12090"/>
    </source>
</evidence>
<evidence type="ECO:0000313" key="5">
    <source>
        <dbReference type="RefSeq" id="XP_004510535.1"/>
    </source>
</evidence>
<dbReference type="OrthoDB" id="1932706at2759"/>
<dbReference type="GO" id="GO:0000124">
    <property type="term" value="C:SAGA complex"/>
    <property type="evidence" value="ECO:0007669"/>
    <property type="project" value="InterPro"/>
</dbReference>
<feature type="compositionally biased region" description="Polar residues" evidence="1">
    <location>
        <begin position="542"/>
        <end position="569"/>
    </location>
</feature>
<proteinExistence type="predicted"/>
<dbReference type="Proteomes" id="UP000087171">
    <property type="component" value="Chromosome Ca7"/>
</dbReference>
<feature type="region of interest" description="Disordered" evidence="1">
    <location>
        <begin position="603"/>
        <end position="645"/>
    </location>
</feature>
<gene>
    <name evidence="5" type="primary">LOC101505495</name>
</gene>
<feature type="compositionally biased region" description="Polar residues" evidence="1">
    <location>
        <begin position="1252"/>
        <end position="1262"/>
    </location>
</feature>
<feature type="domain" description="PHL" evidence="3">
    <location>
        <begin position="683"/>
        <end position="835"/>
    </location>
</feature>
<feature type="compositionally biased region" description="Low complexity" evidence="1">
    <location>
        <begin position="1237"/>
        <end position="1251"/>
    </location>
</feature>
<reference evidence="4" key="1">
    <citation type="journal article" date="2013" name="Nat. Biotechnol.">
        <title>Draft genome sequence of chickpea (Cicer arietinum) provides a resource for trait improvement.</title>
        <authorList>
            <person name="Varshney R.K."/>
            <person name="Song C."/>
            <person name="Saxena R.K."/>
            <person name="Azam S."/>
            <person name="Yu S."/>
            <person name="Sharpe A.G."/>
            <person name="Cannon S."/>
            <person name="Baek J."/>
            <person name="Rosen B.D."/>
            <person name="Tar'an B."/>
            <person name="Millan T."/>
            <person name="Zhang X."/>
            <person name="Ramsay L.D."/>
            <person name="Iwata A."/>
            <person name="Wang Y."/>
            <person name="Nelson W."/>
            <person name="Farmer A.D."/>
            <person name="Gaur P.M."/>
            <person name="Soderlund C."/>
            <person name="Penmetsa R.V."/>
            <person name="Xu C."/>
            <person name="Bharti A.K."/>
            <person name="He W."/>
            <person name="Winter P."/>
            <person name="Zhao S."/>
            <person name="Hane J.K."/>
            <person name="Carrasquilla-Garcia N."/>
            <person name="Condie J.A."/>
            <person name="Upadhyaya H.D."/>
            <person name="Luo M.C."/>
            <person name="Thudi M."/>
            <person name="Gowda C.L."/>
            <person name="Singh N.P."/>
            <person name="Lichtenzveig J."/>
            <person name="Gali K.K."/>
            <person name="Rubio J."/>
            <person name="Nadarajan N."/>
            <person name="Dolezel J."/>
            <person name="Bansal K.C."/>
            <person name="Xu X."/>
            <person name="Edwards D."/>
            <person name="Zhang G."/>
            <person name="Kahl G."/>
            <person name="Gil J."/>
            <person name="Singh K.B."/>
            <person name="Datta S.K."/>
            <person name="Jackson S.A."/>
            <person name="Wang J."/>
            <person name="Cook D.R."/>
        </authorList>
    </citation>
    <scope>NUCLEOTIDE SEQUENCE [LARGE SCALE GENOMIC DNA]</scope>
    <source>
        <strain evidence="4">cv. CDC Frontier</strain>
    </source>
</reference>
<feature type="region of interest" description="Disordered" evidence="1">
    <location>
        <begin position="1214"/>
        <end position="1313"/>
    </location>
</feature>
<protein>
    <submittedName>
        <fullName evidence="5">Protein PHYTOCHROME-DEPENDENT LATE-FLOWERING</fullName>
    </submittedName>
</protein>
<dbReference type="GO" id="GO:0006357">
    <property type="term" value="P:regulation of transcription by RNA polymerase II"/>
    <property type="evidence" value="ECO:0007669"/>
    <property type="project" value="TreeGrafter"/>
</dbReference>
<dbReference type="Pfam" id="PF12090">
    <property type="entry name" value="Spt20_SEP"/>
    <property type="match status" value="1"/>
</dbReference>
<evidence type="ECO:0000259" key="3">
    <source>
        <dbReference type="Pfam" id="PF20474"/>
    </source>
</evidence>
<accession>A0A1S2YVD5</accession>
<dbReference type="GeneID" id="101505495"/>
<dbReference type="InterPro" id="IPR021950">
    <property type="entry name" value="Spt20"/>
</dbReference>
<dbReference type="InterPro" id="IPR046468">
    <property type="entry name" value="Spt20-like_SEP"/>
</dbReference>
<feature type="compositionally biased region" description="Polar residues" evidence="1">
    <location>
        <begin position="603"/>
        <end position="612"/>
    </location>
</feature>
<dbReference type="PANTHER" id="PTHR13526:SF8">
    <property type="entry name" value="TRANSCRIPTION FACTOR SPT20 HOMOLOG"/>
    <property type="match status" value="1"/>
</dbReference>
<feature type="compositionally biased region" description="Polar residues" evidence="1">
    <location>
        <begin position="1214"/>
        <end position="1236"/>
    </location>
</feature>
<feature type="compositionally biased region" description="Polar residues" evidence="1">
    <location>
        <begin position="1280"/>
        <end position="1313"/>
    </location>
</feature>
<dbReference type="Pfam" id="PF20474">
    <property type="entry name" value="PHL"/>
    <property type="match status" value="1"/>
</dbReference>
<keyword evidence="4" id="KW-1185">Reference proteome</keyword>
<evidence type="ECO:0000256" key="1">
    <source>
        <dbReference type="SAM" id="MobiDB-lite"/>
    </source>
</evidence>
<feature type="compositionally biased region" description="Low complexity" evidence="1">
    <location>
        <begin position="1172"/>
        <end position="1189"/>
    </location>
</feature>
<reference evidence="5" key="2">
    <citation type="submission" date="2025-08" db="UniProtKB">
        <authorList>
            <consortium name="RefSeq"/>
        </authorList>
    </citation>
    <scope>IDENTIFICATION</scope>
    <source>
        <tissue evidence="5">Etiolated seedlings</tissue>
    </source>
</reference>
<feature type="region of interest" description="Disordered" evidence="1">
    <location>
        <begin position="1"/>
        <end position="44"/>
    </location>
</feature>
<dbReference type="KEGG" id="cam:101505495"/>
<dbReference type="eggNOG" id="ENOG502QPW5">
    <property type="taxonomic scope" value="Eukaryota"/>
</dbReference>